<dbReference type="STRING" id="436010.A0A166A8F8"/>
<dbReference type="Proteomes" id="UP000076532">
    <property type="component" value="Unassembled WGS sequence"/>
</dbReference>
<accession>A0A166A8F8</accession>
<dbReference type="Gene3D" id="1.10.630.10">
    <property type="entry name" value="Cytochrome P450"/>
    <property type="match status" value="1"/>
</dbReference>
<evidence type="ECO:0008006" key="11">
    <source>
        <dbReference type="Google" id="ProtNLM"/>
    </source>
</evidence>
<dbReference type="GO" id="GO:0016705">
    <property type="term" value="F:oxidoreductase activity, acting on paired donors, with incorporation or reduction of molecular oxygen"/>
    <property type="evidence" value="ECO:0007669"/>
    <property type="project" value="InterPro"/>
</dbReference>
<proteinExistence type="inferred from homology"/>
<dbReference type="AlphaFoldDB" id="A0A166A8F8"/>
<dbReference type="InterPro" id="IPR036396">
    <property type="entry name" value="Cyt_P450_sf"/>
</dbReference>
<evidence type="ECO:0000256" key="5">
    <source>
        <dbReference type="ARBA" id="ARBA00023002"/>
    </source>
</evidence>
<dbReference type="GO" id="GO:0020037">
    <property type="term" value="F:heme binding"/>
    <property type="evidence" value="ECO:0007669"/>
    <property type="project" value="InterPro"/>
</dbReference>
<dbReference type="GO" id="GO:0005506">
    <property type="term" value="F:iron ion binding"/>
    <property type="evidence" value="ECO:0007669"/>
    <property type="project" value="InterPro"/>
</dbReference>
<evidence type="ECO:0000256" key="1">
    <source>
        <dbReference type="ARBA" id="ARBA00001971"/>
    </source>
</evidence>
<evidence type="ECO:0000256" key="2">
    <source>
        <dbReference type="ARBA" id="ARBA00010617"/>
    </source>
</evidence>
<keyword evidence="4" id="KW-0479">Metal-binding</keyword>
<dbReference type="PANTHER" id="PTHR46300:SF7">
    <property type="entry name" value="P450, PUTATIVE (EUROFUNG)-RELATED"/>
    <property type="match status" value="1"/>
</dbReference>
<keyword evidence="7" id="KW-0503">Monooxygenase</keyword>
<name>A0A166A8F8_9AGAM</name>
<evidence type="ECO:0000313" key="9">
    <source>
        <dbReference type="EMBL" id="KZP11349.1"/>
    </source>
</evidence>
<comment type="cofactor">
    <cofactor evidence="1">
        <name>heme</name>
        <dbReference type="ChEBI" id="CHEBI:30413"/>
    </cofactor>
</comment>
<evidence type="ECO:0000256" key="4">
    <source>
        <dbReference type="ARBA" id="ARBA00022723"/>
    </source>
</evidence>
<keyword evidence="5" id="KW-0560">Oxidoreductase</keyword>
<keyword evidence="3" id="KW-0349">Heme</keyword>
<reference evidence="9 10" key="1">
    <citation type="journal article" date="2016" name="Mol. Biol. Evol.">
        <title>Comparative Genomics of Early-Diverging Mushroom-Forming Fungi Provides Insights into the Origins of Lignocellulose Decay Capabilities.</title>
        <authorList>
            <person name="Nagy L.G."/>
            <person name="Riley R."/>
            <person name="Tritt A."/>
            <person name="Adam C."/>
            <person name="Daum C."/>
            <person name="Floudas D."/>
            <person name="Sun H."/>
            <person name="Yadav J.S."/>
            <person name="Pangilinan J."/>
            <person name="Larsson K.H."/>
            <person name="Matsuura K."/>
            <person name="Barry K."/>
            <person name="Labutti K."/>
            <person name="Kuo R."/>
            <person name="Ohm R.A."/>
            <person name="Bhattacharya S.S."/>
            <person name="Shirouzu T."/>
            <person name="Yoshinaga Y."/>
            <person name="Martin F.M."/>
            <person name="Grigoriev I.V."/>
            <person name="Hibbett D.S."/>
        </authorList>
    </citation>
    <scope>NUCLEOTIDE SEQUENCE [LARGE SCALE GENOMIC DNA]</scope>
    <source>
        <strain evidence="9 10">CBS 109695</strain>
    </source>
</reference>
<feature type="chain" id="PRO_5007870464" description="Cytochrome P450" evidence="8">
    <location>
        <begin position="29"/>
        <end position="249"/>
    </location>
</feature>
<dbReference type="EMBL" id="KV417664">
    <property type="protein sequence ID" value="KZP11349.1"/>
    <property type="molecule type" value="Genomic_DNA"/>
</dbReference>
<dbReference type="SUPFAM" id="SSF48264">
    <property type="entry name" value="Cytochrome P450"/>
    <property type="match status" value="1"/>
</dbReference>
<dbReference type="PANTHER" id="PTHR46300">
    <property type="entry name" value="P450, PUTATIVE (EUROFUNG)-RELATED-RELATED"/>
    <property type="match status" value="1"/>
</dbReference>
<dbReference type="GO" id="GO:0004497">
    <property type="term" value="F:monooxygenase activity"/>
    <property type="evidence" value="ECO:0007669"/>
    <property type="project" value="UniProtKB-KW"/>
</dbReference>
<dbReference type="OrthoDB" id="2789670at2759"/>
<sequence>MPTKASLDSTQLLLIGLLLVALYIGLDPKRPEHPPGHRGLPLIGNLLDMPASDEWSDIIYLNIFGTQIVVTNTLDSTLDLLEKRSSKYSGRPRMPMLELMGWGWALTLLNYGDERHAHRRLAVKGFDAQTIPKFNLAFTRNAHGPPRRLLASPEACQVGAMIIKVSYGLDVLPKNDPFIEPADKAIAAFGIALMPGAFLVNTVPILKHAPSWFPGAGFKRKAKEWKRHIDETLEAPFKALKEEIASGVA</sequence>
<evidence type="ECO:0000256" key="7">
    <source>
        <dbReference type="ARBA" id="ARBA00023033"/>
    </source>
</evidence>
<evidence type="ECO:0000313" key="10">
    <source>
        <dbReference type="Proteomes" id="UP000076532"/>
    </source>
</evidence>
<feature type="signal peptide" evidence="8">
    <location>
        <begin position="1"/>
        <end position="28"/>
    </location>
</feature>
<evidence type="ECO:0000256" key="8">
    <source>
        <dbReference type="SAM" id="SignalP"/>
    </source>
</evidence>
<comment type="similarity">
    <text evidence="2">Belongs to the cytochrome P450 family.</text>
</comment>
<keyword evidence="10" id="KW-1185">Reference proteome</keyword>
<evidence type="ECO:0000256" key="6">
    <source>
        <dbReference type="ARBA" id="ARBA00023004"/>
    </source>
</evidence>
<dbReference type="InterPro" id="IPR050364">
    <property type="entry name" value="Cytochrome_P450_fung"/>
</dbReference>
<organism evidence="9 10">
    <name type="scientific">Athelia psychrophila</name>
    <dbReference type="NCBI Taxonomy" id="1759441"/>
    <lineage>
        <taxon>Eukaryota</taxon>
        <taxon>Fungi</taxon>
        <taxon>Dikarya</taxon>
        <taxon>Basidiomycota</taxon>
        <taxon>Agaricomycotina</taxon>
        <taxon>Agaricomycetes</taxon>
        <taxon>Agaricomycetidae</taxon>
        <taxon>Atheliales</taxon>
        <taxon>Atheliaceae</taxon>
        <taxon>Athelia</taxon>
    </lineage>
</organism>
<gene>
    <name evidence="9" type="ORF">FIBSPDRAFT_1050806</name>
</gene>
<keyword evidence="8" id="KW-0732">Signal</keyword>
<evidence type="ECO:0000256" key="3">
    <source>
        <dbReference type="ARBA" id="ARBA00022617"/>
    </source>
</evidence>
<protein>
    <recommendedName>
        <fullName evidence="11">Cytochrome P450</fullName>
    </recommendedName>
</protein>
<keyword evidence="6" id="KW-0408">Iron</keyword>